<protein>
    <submittedName>
        <fullName evidence="2">Uncharacterized protein</fullName>
    </submittedName>
</protein>
<sequence length="481" mass="50712">MSEADSNLLTSYSSPYVKDINSSGNTSTGTEEMNTANVNSATFATSVENDAIEEPINEATNDSVHDSRTNLIEVDNDIETLIDKRESIPIEADEDAVYGPPQGHDSNPIDVALKLSVDGTTDSPIDEVTDNPITKATSNSIDKVADYSDDSIKESIQKLVFNSVGRYVVKDRTGHARGTLIDSNAVGSVDGDADRSVDGDADSPIDDDTNNFDAAGSPIDDDVDSSVDDVVESPFDDDKDGPVNDDSDIPSDGGVVNPVANSIEPLLNDVEHSINVVVKKSTTTSTLNVGTTVNGTLPASSIDSLLKTAVTGVVSEKILADIEGQEPLPVEVSTLVTSIHNSVDSLVDLTGESSFVTAADNSFDTNADDPNETADGDSIVVVAPIILATSVGKTSVYTTKNSHSSAAELLGTVNYEFSKATIGNGLGAHNETSINGCMVELLCKESRYTSNSHFNFITRFCNNSNELPNSNLDLNADLSID</sequence>
<evidence type="ECO:0000256" key="1">
    <source>
        <dbReference type="SAM" id="MobiDB-lite"/>
    </source>
</evidence>
<dbReference type="Proteomes" id="UP000590412">
    <property type="component" value="Unassembled WGS sequence"/>
</dbReference>
<gene>
    <name evidence="2" type="ORF">FOB60_005702</name>
</gene>
<reference evidence="2" key="1">
    <citation type="submission" date="2020-03" db="EMBL/GenBank/DDBJ databases">
        <title>FDA dAtabase for Regulatory Grade micrObial Sequences (FDA-ARGOS): Supporting development and validation of Infectious Disease Dx tests.</title>
        <authorList>
            <person name="Campos J."/>
            <person name="Goldberg B."/>
            <person name="Tallon L."/>
            <person name="Sadzewicz L."/>
            <person name="Vavikolanu K."/>
            <person name="Mehta A."/>
            <person name="Aluvathingal J."/>
            <person name="Nadendla S."/>
            <person name="Nandy P."/>
            <person name="Geyer C."/>
            <person name="Yan Y."/>
            <person name="Sichtig H."/>
        </authorList>
    </citation>
    <scope>NUCLEOTIDE SEQUENCE [LARGE SCALE GENOMIC DNA]</scope>
    <source>
        <strain evidence="2">FDAARGOS_652</strain>
    </source>
</reference>
<feature type="compositionally biased region" description="Acidic residues" evidence="1">
    <location>
        <begin position="219"/>
        <end position="249"/>
    </location>
</feature>
<dbReference type="AlphaFoldDB" id="A0A8X7NEU8"/>
<accession>A0A8X7NEU8</accession>
<evidence type="ECO:0000313" key="2">
    <source>
        <dbReference type="EMBL" id="KAF6042948.1"/>
    </source>
</evidence>
<dbReference type="EMBL" id="JABWAB010000013">
    <property type="protein sequence ID" value="KAF6042948.1"/>
    <property type="molecule type" value="Genomic_DNA"/>
</dbReference>
<name>A0A8X7NEU8_CANPA</name>
<evidence type="ECO:0000313" key="3">
    <source>
        <dbReference type="Proteomes" id="UP000590412"/>
    </source>
</evidence>
<feature type="region of interest" description="Disordered" evidence="1">
    <location>
        <begin position="1"/>
        <end position="35"/>
    </location>
</feature>
<feature type="compositionally biased region" description="Acidic residues" evidence="1">
    <location>
        <begin position="199"/>
        <end position="210"/>
    </location>
</feature>
<organism evidence="2 3">
    <name type="scientific">Candida parapsilosis</name>
    <name type="common">Yeast</name>
    <dbReference type="NCBI Taxonomy" id="5480"/>
    <lineage>
        <taxon>Eukaryota</taxon>
        <taxon>Fungi</taxon>
        <taxon>Dikarya</taxon>
        <taxon>Ascomycota</taxon>
        <taxon>Saccharomycotina</taxon>
        <taxon>Pichiomycetes</taxon>
        <taxon>Debaryomycetaceae</taxon>
        <taxon>Candida/Lodderomyces clade</taxon>
        <taxon>Candida</taxon>
    </lineage>
</organism>
<comment type="caution">
    <text evidence="2">The sequence shown here is derived from an EMBL/GenBank/DDBJ whole genome shotgun (WGS) entry which is preliminary data.</text>
</comment>
<proteinExistence type="predicted"/>
<feature type="region of interest" description="Disordered" evidence="1">
    <location>
        <begin position="185"/>
        <end position="254"/>
    </location>
</feature>